<accession>M5EMQ8</accession>
<dbReference type="InterPro" id="IPR046657">
    <property type="entry name" value="DUF6766"/>
</dbReference>
<name>M5EMQ8_9HYPH</name>
<dbReference type="EMBL" id="CAUM01000071">
    <property type="protein sequence ID" value="CCV05627.1"/>
    <property type="molecule type" value="Genomic_DNA"/>
</dbReference>
<dbReference type="STRING" id="1297569.MESS2_1620002"/>
<protein>
    <submittedName>
        <fullName evidence="1">Uncharacterized protein</fullName>
    </submittedName>
</protein>
<dbReference type="Pfam" id="PF20554">
    <property type="entry name" value="DUF6766"/>
    <property type="match status" value="1"/>
</dbReference>
<organism evidence="1 2">
    <name type="scientific">Mesorhizobium metallidurans STM 2683</name>
    <dbReference type="NCBI Taxonomy" id="1297569"/>
    <lineage>
        <taxon>Bacteria</taxon>
        <taxon>Pseudomonadati</taxon>
        <taxon>Pseudomonadota</taxon>
        <taxon>Alphaproteobacteria</taxon>
        <taxon>Hyphomicrobiales</taxon>
        <taxon>Phyllobacteriaceae</taxon>
        <taxon>Mesorhizobium</taxon>
    </lineage>
</organism>
<evidence type="ECO:0000313" key="1">
    <source>
        <dbReference type="EMBL" id="CCV05627.1"/>
    </source>
</evidence>
<dbReference type="AlphaFoldDB" id="M5EMQ8"/>
<proteinExistence type="predicted"/>
<reference evidence="1 2" key="1">
    <citation type="submission" date="2013-02" db="EMBL/GenBank/DDBJ databases">
        <authorList>
            <person name="Genoscope - CEA"/>
        </authorList>
    </citation>
    <scope>NUCLEOTIDE SEQUENCE [LARGE SCALE GENOMIC DNA]</scope>
    <source>
        <strain evidence="1 2">STM 2683</strain>
    </source>
</reference>
<sequence>MVAMFLLSVLGMIWSGHATYNDELREHGSRTIGLAEYLVSWRLPLGTLRKLGERILADVGLCNADSHAVSARFGRVS</sequence>
<comment type="caution">
    <text evidence="1">The sequence shown here is derived from an EMBL/GenBank/DDBJ whole genome shotgun (WGS) entry which is preliminary data.</text>
</comment>
<keyword evidence="2" id="KW-1185">Reference proteome</keyword>
<evidence type="ECO:0000313" key="2">
    <source>
        <dbReference type="Proteomes" id="UP000012062"/>
    </source>
</evidence>
<dbReference type="Proteomes" id="UP000012062">
    <property type="component" value="Unassembled WGS sequence"/>
</dbReference>
<gene>
    <name evidence="1" type="ORF">MESS2_1620002</name>
</gene>